<dbReference type="InterPro" id="IPR003593">
    <property type="entry name" value="AAA+_ATPase"/>
</dbReference>
<comment type="caution">
    <text evidence="11">The sequence shown here is derived from an EMBL/GenBank/DDBJ whole genome shotgun (WGS) entry which is preliminary data.</text>
</comment>
<sequence length="1212" mass="135956">MTPNEGGTLRLLDHWIENEKQQQKKNSSFHQPRGVTFRNVDVNGYVDGNSFQRTFASYIQLIPTYLKALVGCKTPKQQVKILRSIDGLVSPGEMLLVLGRPGSGCTTFLKTMSGCVNGVEVVEKQGGGIFYDGIPFSEMHKRHWAETIYLAEEDVHLPELTLEETLAFAASMRSHAEPTEVTSRQTASIYGLQRVLTTRVGNDRVRGLSGGEKRRTSIAEAFLSVCPIQCCDNSIRGLDSATALNVVRTMRHMTRAINYIVMTTIYQAPEALYCQFDKVLLLHQGRQVYFGATQQAASYFERLGFIRADGATTADFLTSLTNPAEHVVRPGFEASVPRTADEFAEIWQHSPECLALKNDIVSYNEEHSQRTISGSSYPTKLAHQINVCISRAFLRSRHNMPGLISGIVGNTILAIILGSMFYNLPEDTSSFESRSILIFYCTMLNACLPAFEVNGLWAQRPVVEKQSRYAFYHPVAEAIASMISDLPVKVLTSLFFNVPIYFLTNLRRAAPAFFTFWLFGLVVMVTMSGMFRSVGSISRTYAQSLAPVTILIFNFLIYAGFVIPTRDQVPWLSWIRYFNPIAFTNESLMINEFRSQQYSCASFFPAGPSYQTTNIDSKICLSVGSVPGQSWVDGDSYLLLKYGYHVDHLWRNFGILLTLMAGFSAIHLVAAECMQAQRSKGDITIFRRSRGNAHLSPVDEEAVNTDLALVQNEKIGRATFASENIVAEHYANQHSSVFSWSNLGYDVQVHKNKEPLRILEGIDGWVNRGTLTALMGSTGAGKTTLLDVLANRKSTGNVYGEVRIDGRPRDGCFQRKTGYVQQSDIHLQTATVREALEFSALLRQSKYLTRAEKLAYVDTVLQMLEMESYSEAIVGVPGMGLNIEQRKRLTIAVEMAARPELLFLDEPTSGLDSQTAWSICTLLRKLSNYGQPILCTIHQPSAELFQMFDRLLFLQEGKTLYFGDLAFRASTLIDYLTRGGARSPSESENPAEWLLEVTASPPSGPVQDWASVWKISPECKAIKDKLSAMGETEPSAPTLPALVDDSEYAASKWAQLQVVTYRMFQDYWREPTYLYSKIALCVGAGLFDGLSFWMLDHTVQGLTSSLFSCFLLTIIFNTVDQQIIPRFIDGRQIFEARERQSKTYSWPVFVTANIIVEIFWQSLTALPVFVAWYYPTGFWRNGLDDNTFGMNERAALMFLLIWLFLIFSSTLP</sequence>
<dbReference type="InterPro" id="IPR010929">
    <property type="entry name" value="PDR_CDR_ABC"/>
</dbReference>
<evidence type="ECO:0000256" key="1">
    <source>
        <dbReference type="ARBA" id="ARBA00004141"/>
    </source>
</evidence>
<evidence type="ECO:0000256" key="3">
    <source>
        <dbReference type="ARBA" id="ARBA00022448"/>
    </source>
</evidence>
<reference evidence="11" key="2">
    <citation type="journal article" date="2023" name="IMA Fungus">
        <title>Comparative genomic study of the Penicillium genus elucidates a diverse pangenome and 15 lateral gene transfer events.</title>
        <authorList>
            <person name="Petersen C."/>
            <person name="Sorensen T."/>
            <person name="Nielsen M.R."/>
            <person name="Sondergaard T.E."/>
            <person name="Sorensen J.L."/>
            <person name="Fitzpatrick D.A."/>
            <person name="Frisvad J.C."/>
            <person name="Nielsen K.L."/>
        </authorList>
    </citation>
    <scope>NUCLEOTIDE SEQUENCE</scope>
    <source>
        <strain evidence="11">IBT 30069</strain>
    </source>
</reference>
<dbReference type="Gene3D" id="3.40.50.300">
    <property type="entry name" value="P-loop containing nucleotide triphosphate hydrolases"/>
    <property type="match status" value="2"/>
</dbReference>
<feature type="transmembrane region" description="Helical" evidence="9">
    <location>
        <begin position="436"/>
        <end position="457"/>
    </location>
</feature>
<evidence type="ECO:0000256" key="9">
    <source>
        <dbReference type="SAM" id="Phobius"/>
    </source>
</evidence>
<feature type="transmembrane region" description="Helical" evidence="9">
    <location>
        <begin position="1194"/>
        <end position="1211"/>
    </location>
</feature>
<feature type="transmembrane region" description="Helical" evidence="9">
    <location>
        <begin position="403"/>
        <end position="424"/>
    </location>
</feature>
<feature type="transmembrane region" description="Helical" evidence="9">
    <location>
        <begin position="509"/>
        <end position="532"/>
    </location>
</feature>
<dbReference type="InterPro" id="IPR027417">
    <property type="entry name" value="P-loop_NTPase"/>
</dbReference>
<dbReference type="SMART" id="SM00382">
    <property type="entry name" value="AAA"/>
    <property type="match status" value="2"/>
</dbReference>
<evidence type="ECO:0000256" key="6">
    <source>
        <dbReference type="ARBA" id="ARBA00022840"/>
    </source>
</evidence>
<evidence type="ECO:0000259" key="10">
    <source>
        <dbReference type="PROSITE" id="PS50893"/>
    </source>
</evidence>
<evidence type="ECO:0000256" key="2">
    <source>
        <dbReference type="ARBA" id="ARBA00006012"/>
    </source>
</evidence>
<dbReference type="Pfam" id="PF00005">
    <property type="entry name" value="ABC_tran"/>
    <property type="match status" value="2"/>
</dbReference>
<evidence type="ECO:0000256" key="5">
    <source>
        <dbReference type="ARBA" id="ARBA00022741"/>
    </source>
</evidence>
<feature type="domain" description="ABC transporter" evidence="10">
    <location>
        <begin position="59"/>
        <end position="309"/>
    </location>
</feature>
<feature type="transmembrane region" description="Helical" evidence="9">
    <location>
        <begin position="1072"/>
        <end position="1095"/>
    </location>
</feature>
<accession>A0A9W9KT36</accession>
<dbReference type="GO" id="GO:0016887">
    <property type="term" value="F:ATP hydrolysis activity"/>
    <property type="evidence" value="ECO:0007669"/>
    <property type="project" value="InterPro"/>
</dbReference>
<dbReference type="PROSITE" id="PS50893">
    <property type="entry name" value="ABC_TRANSPORTER_2"/>
    <property type="match status" value="2"/>
</dbReference>
<comment type="subcellular location">
    <subcellularLocation>
        <location evidence="1">Membrane</location>
        <topology evidence="1">Multi-pass membrane protein</topology>
    </subcellularLocation>
</comment>
<feature type="transmembrane region" description="Helical" evidence="9">
    <location>
        <begin position="649"/>
        <end position="670"/>
    </location>
</feature>
<evidence type="ECO:0000313" key="12">
    <source>
        <dbReference type="Proteomes" id="UP001149165"/>
    </source>
</evidence>
<proteinExistence type="inferred from homology"/>
<dbReference type="InterPro" id="IPR003439">
    <property type="entry name" value="ABC_transporter-like_ATP-bd"/>
</dbReference>
<dbReference type="FunFam" id="3.40.50.300:FF:000054">
    <property type="entry name" value="ABC multidrug transporter atrF"/>
    <property type="match status" value="1"/>
</dbReference>
<keyword evidence="4 9" id="KW-0812">Transmembrane</keyword>
<evidence type="ECO:0000256" key="8">
    <source>
        <dbReference type="ARBA" id="ARBA00023136"/>
    </source>
</evidence>
<protein>
    <recommendedName>
        <fullName evidence="10">ABC transporter domain-containing protein</fullName>
    </recommendedName>
</protein>
<dbReference type="GO" id="GO:0016020">
    <property type="term" value="C:membrane"/>
    <property type="evidence" value="ECO:0007669"/>
    <property type="project" value="UniProtKB-SubCell"/>
</dbReference>
<feature type="transmembrane region" description="Helical" evidence="9">
    <location>
        <begin position="1101"/>
        <end position="1119"/>
    </location>
</feature>
<keyword evidence="6" id="KW-0067">ATP-binding</keyword>
<dbReference type="Pfam" id="PF06422">
    <property type="entry name" value="PDR_CDR"/>
    <property type="match status" value="1"/>
</dbReference>
<dbReference type="OrthoDB" id="245989at2759"/>
<dbReference type="GO" id="GO:0140359">
    <property type="term" value="F:ABC-type transporter activity"/>
    <property type="evidence" value="ECO:0007669"/>
    <property type="project" value="InterPro"/>
</dbReference>
<comment type="similarity">
    <text evidence="2">Belongs to the ABC transporter superfamily. ABCG family. PDR (TC 3.A.1.205) subfamily.</text>
</comment>
<keyword evidence="12" id="KW-1185">Reference proteome</keyword>
<dbReference type="GO" id="GO:0005524">
    <property type="term" value="F:ATP binding"/>
    <property type="evidence" value="ECO:0007669"/>
    <property type="project" value="UniProtKB-KW"/>
</dbReference>
<feature type="domain" description="ABC transporter" evidence="10">
    <location>
        <begin position="744"/>
        <end position="981"/>
    </location>
</feature>
<dbReference type="CDD" id="cd03232">
    <property type="entry name" value="ABCG_PDR_domain2"/>
    <property type="match status" value="1"/>
</dbReference>
<dbReference type="InterPro" id="IPR013525">
    <property type="entry name" value="ABC2_TM"/>
</dbReference>
<keyword evidence="3" id="KW-0813">Transport</keyword>
<reference evidence="11" key="1">
    <citation type="submission" date="2022-11" db="EMBL/GenBank/DDBJ databases">
        <authorList>
            <person name="Petersen C."/>
        </authorList>
    </citation>
    <scope>NUCLEOTIDE SEQUENCE</scope>
    <source>
        <strain evidence="11">IBT 30069</strain>
    </source>
</reference>
<keyword evidence="5" id="KW-0547">Nucleotide-binding</keyword>
<evidence type="ECO:0000256" key="4">
    <source>
        <dbReference type="ARBA" id="ARBA00022692"/>
    </source>
</evidence>
<evidence type="ECO:0000256" key="7">
    <source>
        <dbReference type="ARBA" id="ARBA00022989"/>
    </source>
</evidence>
<dbReference type="EMBL" id="JAPQKH010000001">
    <property type="protein sequence ID" value="KAJ5116974.1"/>
    <property type="molecule type" value="Genomic_DNA"/>
</dbReference>
<dbReference type="Pfam" id="PF01061">
    <property type="entry name" value="ABC2_membrane"/>
    <property type="match status" value="2"/>
</dbReference>
<keyword evidence="8 9" id="KW-0472">Membrane</keyword>
<evidence type="ECO:0000313" key="11">
    <source>
        <dbReference type="EMBL" id="KAJ5116974.1"/>
    </source>
</evidence>
<dbReference type="AlphaFoldDB" id="A0A9W9KT36"/>
<dbReference type="InterPro" id="IPR034003">
    <property type="entry name" value="ABCG_PDR_2"/>
</dbReference>
<dbReference type="SUPFAM" id="SSF52540">
    <property type="entry name" value="P-loop containing nucleoside triphosphate hydrolases"/>
    <property type="match status" value="2"/>
</dbReference>
<name>A0A9W9KT36_9EURO</name>
<feature type="transmembrane region" description="Helical" evidence="9">
    <location>
        <begin position="544"/>
        <end position="563"/>
    </location>
</feature>
<feature type="transmembrane region" description="Helical" evidence="9">
    <location>
        <begin position="1146"/>
        <end position="1174"/>
    </location>
</feature>
<gene>
    <name evidence="11" type="ORF">N7456_001322</name>
</gene>
<dbReference type="Proteomes" id="UP001149165">
    <property type="component" value="Unassembled WGS sequence"/>
</dbReference>
<keyword evidence="7 9" id="KW-1133">Transmembrane helix</keyword>
<dbReference type="PANTHER" id="PTHR19241">
    <property type="entry name" value="ATP-BINDING CASSETTE TRANSPORTER"/>
    <property type="match status" value="1"/>
</dbReference>
<organism evidence="11 12">
    <name type="scientific">Penicillium angulare</name>
    <dbReference type="NCBI Taxonomy" id="116970"/>
    <lineage>
        <taxon>Eukaryota</taxon>
        <taxon>Fungi</taxon>
        <taxon>Dikarya</taxon>
        <taxon>Ascomycota</taxon>
        <taxon>Pezizomycotina</taxon>
        <taxon>Eurotiomycetes</taxon>
        <taxon>Eurotiomycetidae</taxon>
        <taxon>Eurotiales</taxon>
        <taxon>Aspergillaceae</taxon>
        <taxon>Penicillium</taxon>
    </lineage>
</organism>